<sequence>MSQRLEKQENREKDFWRNHSVKTQRLQHNILNAGIAIAQYPDVGSGRLFLCNP</sequence>
<dbReference type="AlphaFoldDB" id="A0A8J7IKS9"/>
<dbReference type="RefSeq" id="WP_214436101.1">
    <property type="nucleotide sequence ID" value="NZ_CAWPUQ010000216.1"/>
</dbReference>
<keyword evidence="2" id="KW-1185">Reference proteome</keyword>
<gene>
    <name evidence="1" type="ORF">I8752_31450</name>
</gene>
<protein>
    <submittedName>
        <fullName evidence="1">Uncharacterized protein</fullName>
    </submittedName>
</protein>
<dbReference type="Proteomes" id="UP000662314">
    <property type="component" value="Unassembled WGS sequence"/>
</dbReference>
<proteinExistence type="predicted"/>
<dbReference type="EMBL" id="JAECZA010000282">
    <property type="protein sequence ID" value="MBH8577407.1"/>
    <property type="molecule type" value="Genomic_DNA"/>
</dbReference>
<evidence type="ECO:0000313" key="2">
    <source>
        <dbReference type="Proteomes" id="UP000662314"/>
    </source>
</evidence>
<reference evidence="1 2" key="1">
    <citation type="journal article" date="2021" name="Int. J. Syst. Evol. Microbiol.">
        <title>Amazonocrinis nigriterrae gen. nov., sp. nov., Atlanticothrix silvestris gen. nov., sp. nov. and Dendronalium phyllosphericum gen. nov., sp. nov., nostocacean cyanobacteria from Brazilian environments.</title>
        <authorList>
            <person name="Alvarenga D.O."/>
            <person name="Andreote A.P.D."/>
            <person name="Branco L.H.Z."/>
            <person name="Delbaje E."/>
            <person name="Cruz R.B."/>
            <person name="Varani A.M."/>
            <person name="Fiore M.F."/>
        </authorList>
    </citation>
    <scope>NUCLEOTIDE SEQUENCE [LARGE SCALE GENOMIC DNA]</scope>
    <source>
        <strain evidence="1 2">CENA369</strain>
    </source>
</reference>
<comment type="caution">
    <text evidence="1">The sequence shown here is derived from an EMBL/GenBank/DDBJ whole genome shotgun (WGS) entry which is preliminary data.</text>
</comment>
<name>A0A8J7IKS9_9NOST</name>
<accession>A0A8J7IKS9</accession>
<organism evidence="1 2">
    <name type="scientific">Dendronalium phyllosphericum CENA369</name>
    <dbReference type="NCBI Taxonomy" id="1725256"/>
    <lineage>
        <taxon>Bacteria</taxon>
        <taxon>Bacillati</taxon>
        <taxon>Cyanobacteriota</taxon>
        <taxon>Cyanophyceae</taxon>
        <taxon>Nostocales</taxon>
        <taxon>Nostocaceae</taxon>
        <taxon>Dendronalium</taxon>
        <taxon>Dendronalium phyllosphericum</taxon>
    </lineage>
</organism>
<evidence type="ECO:0000313" key="1">
    <source>
        <dbReference type="EMBL" id="MBH8577407.1"/>
    </source>
</evidence>